<dbReference type="GO" id="GO:0044218">
    <property type="term" value="C:other organism cell membrane"/>
    <property type="evidence" value="ECO:0007669"/>
    <property type="project" value="UniProtKB-KW"/>
</dbReference>
<reference evidence="10 11" key="1">
    <citation type="journal article" date="2020" name="Cell">
        <title>Large-Scale Comparative Analyses of Tick Genomes Elucidate Their Genetic Diversity and Vector Capacities.</title>
        <authorList>
            <consortium name="Tick Genome and Microbiome Consortium (TIGMIC)"/>
            <person name="Jia N."/>
            <person name="Wang J."/>
            <person name="Shi W."/>
            <person name="Du L."/>
            <person name="Sun Y."/>
            <person name="Zhan W."/>
            <person name="Jiang J.F."/>
            <person name="Wang Q."/>
            <person name="Zhang B."/>
            <person name="Ji P."/>
            <person name="Bell-Sakyi L."/>
            <person name="Cui X.M."/>
            <person name="Yuan T.T."/>
            <person name="Jiang B.G."/>
            <person name="Yang W.F."/>
            <person name="Lam T.T."/>
            <person name="Chang Q.C."/>
            <person name="Ding S.J."/>
            <person name="Wang X.J."/>
            <person name="Zhu J.G."/>
            <person name="Ruan X.D."/>
            <person name="Zhao L."/>
            <person name="Wei J.T."/>
            <person name="Ye R.Z."/>
            <person name="Que T.C."/>
            <person name="Du C.H."/>
            <person name="Zhou Y.H."/>
            <person name="Cheng J.X."/>
            <person name="Dai P.F."/>
            <person name="Guo W.B."/>
            <person name="Han X.H."/>
            <person name="Huang E.J."/>
            <person name="Li L.F."/>
            <person name="Wei W."/>
            <person name="Gao Y.C."/>
            <person name="Liu J.Z."/>
            <person name="Shao H.Z."/>
            <person name="Wang X."/>
            <person name="Wang C.C."/>
            <person name="Yang T.C."/>
            <person name="Huo Q.B."/>
            <person name="Li W."/>
            <person name="Chen H.Y."/>
            <person name="Chen S.E."/>
            <person name="Zhou L.G."/>
            <person name="Ni X.B."/>
            <person name="Tian J.H."/>
            <person name="Sheng Y."/>
            <person name="Liu T."/>
            <person name="Pan Y.S."/>
            <person name="Xia L.Y."/>
            <person name="Li J."/>
            <person name="Zhao F."/>
            <person name="Cao W.C."/>
        </authorList>
    </citation>
    <scope>NUCLEOTIDE SEQUENCE [LARGE SCALE GENOMIC DNA]</scope>
    <source>
        <strain evidence="10">HaeL-2018</strain>
    </source>
</reference>
<dbReference type="InterPro" id="IPR036770">
    <property type="entry name" value="Ankyrin_rpt-contain_sf"/>
</dbReference>
<evidence type="ECO:0000313" key="10">
    <source>
        <dbReference type="EMBL" id="KAH9359917.1"/>
    </source>
</evidence>
<keyword evidence="6 8" id="KW-0040">ANK repeat</keyword>
<dbReference type="PROSITE" id="PS50297">
    <property type="entry name" value="ANK_REP_REGION"/>
    <property type="match status" value="1"/>
</dbReference>
<keyword evidence="11" id="KW-1185">Reference proteome</keyword>
<keyword evidence="5" id="KW-0528">Neurotoxin</keyword>
<evidence type="ECO:0000256" key="4">
    <source>
        <dbReference type="ARBA" id="ARBA00022737"/>
    </source>
</evidence>
<proteinExistence type="predicted"/>
<evidence type="ECO:0000256" key="9">
    <source>
        <dbReference type="SAM" id="MobiDB-lite"/>
    </source>
</evidence>
<dbReference type="PANTHER" id="PTHR24171:SF9">
    <property type="entry name" value="ANKYRIN REPEAT DOMAIN-CONTAINING PROTEIN 39"/>
    <property type="match status" value="1"/>
</dbReference>
<evidence type="ECO:0000256" key="2">
    <source>
        <dbReference type="ARBA" id="ARBA00022483"/>
    </source>
</evidence>
<comment type="subcellular location">
    <subcellularLocation>
        <location evidence="1">Target cell membrane</location>
    </subcellularLocation>
</comment>
<keyword evidence="5" id="KW-0638">Presynaptic neurotoxin</keyword>
<feature type="repeat" description="ANK" evidence="8">
    <location>
        <begin position="215"/>
        <end position="247"/>
    </location>
</feature>
<dbReference type="PANTHER" id="PTHR24171">
    <property type="entry name" value="ANKYRIN REPEAT DOMAIN-CONTAINING PROTEIN 39-RELATED"/>
    <property type="match status" value="1"/>
</dbReference>
<evidence type="ECO:0000256" key="5">
    <source>
        <dbReference type="ARBA" id="ARBA00023028"/>
    </source>
</evidence>
<dbReference type="Pfam" id="PF00023">
    <property type="entry name" value="Ank"/>
    <property type="match status" value="1"/>
</dbReference>
<protein>
    <submittedName>
        <fullName evidence="10">Uncharacterized protein</fullName>
    </submittedName>
</protein>
<dbReference type="Gene3D" id="1.25.40.20">
    <property type="entry name" value="Ankyrin repeat-containing domain"/>
    <property type="match status" value="1"/>
</dbReference>
<evidence type="ECO:0000256" key="7">
    <source>
        <dbReference type="ARBA" id="ARBA00023298"/>
    </source>
</evidence>
<dbReference type="Pfam" id="PF12796">
    <property type="entry name" value="Ank_2"/>
    <property type="match status" value="1"/>
</dbReference>
<keyword evidence="5" id="KW-0800">Toxin</keyword>
<dbReference type="GO" id="GO:0044231">
    <property type="term" value="C:host cell presynaptic membrane"/>
    <property type="evidence" value="ECO:0007669"/>
    <property type="project" value="UniProtKB-KW"/>
</dbReference>
<comment type="caution">
    <text evidence="10">The sequence shown here is derived from an EMBL/GenBank/DDBJ whole genome shotgun (WGS) entry which is preliminary data.</text>
</comment>
<keyword evidence="3" id="KW-1052">Target cell membrane</keyword>
<dbReference type="EMBL" id="JABSTR010000001">
    <property type="protein sequence ID" value="KAH9359917.1"/>
    <property type="molecule type" value="Genomic_DNA"/>
</dbReference>
<dbReference type="AlphaFoldDB" id="A0A9J6FAG4"/>
<gene>
    <name evidence="10" type="ORF">HPB48_011057</name>
</gene>
<feature type="repeat" description="ANK" evidence="8">
    <location>
        <begin position="248"/>
        <end position="280"/>
    </location>
</feature>
<dbReference type="SUPFAM" id="SSF48403">
    <property type="entry name" value="Ankyrin repeat"/>
    <property type="match status" value="1"/>
</dbReference>
<dbReference type="Proteomes" id="UP000821853">
    <property type="component" value="Chromosome 1"/>
</dbReference>
<keyword evidence="7" id="KW-0472">Membrane</keyword>
<dbReference type="PROSITE" id="PS50088">
    <property type="entry name" value="ANK_REPEAT"/>
    <property type="match status" value="3"/>
</dbReference>
<evidence type="ECO:0000256" key="3">
    <source>
        <dbReference type="ARBA" id="ARBA00022537"/>
    </source>
</evidence>
<keyword evidence="2" id="KW-0268">Exocytosis</keyword>
<dbReference type="OrthoDB" id="4429489at2759"/>
<feature type="region of interest" description="Disordered" evidence="9">
    <location>
        <begin position="77"/>
        <end position="136"/>
    </location>
</feature>
<evidence type="ECO:0000313" key="11">
    <source>
        <dbReference type="Proteomes" id="UP000821853"/>
    </source>
</evidence>
<evidence type="ECO:0000256" key="1">
    <source>
        <dbReference type="ARBA" id="ARBA00004175"/>
    </source>
</evidence>
<dbReference type="InterPro" id="IPR002110">
    <property type="entry name" value="Ankyrin_rpt"/>
</dbReference>
<sequence>MSTATRPLHTKVGSSPAKWPAAVSKIGGFQVRDRTHIIWACPQDPFPEIPSEERWEASLRSPDPDLQVKGLFHVGTQAMGPWSLPHPRSPPAVPAQNLGSRQQTGGSSPPRRSTGARGRARLNQPVDKGPTSSAPALAMSAANAEQQVAPSSTRLHLARADGWCGFLKRLEGTVQFDGYVIEGATSLWCAAGAGHVDIGLIFVRNGVDVNHPARTVSTTLRAASFDGRLDIVRSLVEHNADIHLPNNYNNTCLTIAAYKGHLDVGRYLPSRGADPNVQSLCGATPLQFAAEHGHLDIVRQLLGVGARVLTNGIGMTPLLAAAERIKAEVMESLVKQSRCTRREKIDLLELLGASFANKDSCSLERAFRFLELPMRGHEREPRHPKERGPVVAAYDSRVECASLDELYRIGRSRSTSERWPAGRTSININFTGHADE</sequence>
<feature type="compositionally biased region" description="Polar residues" evidence="9">
    <location>
        <begin position="97"/>
        <end position="111"/>
    </location>
</feature>
<evidence type="ECO:0000256" key="6">
    <source>
        <dbReference type="ARBA" id="ARBA00023043"/>
    </source>
</evidence>
<organism evidence="10 11">
    <name type="scientific">Haemaphysalis longicornis</name>
    <name type="common">Bush tick</name>
    <dbReference type="NCBI Taxonomy" id="44386"/>
    <lineage>
        <taxon>Eukaryota</taxon>
        <taxon>Metazoa</taxon>
        <taxon>Ecdysozoa</taxon>
        <taxon>Arthropoda</taxon>
        <taxon>Chelicerata</taxon>
        <taxon>Arachnida</taxon>
        <taxon>Acari</taxon>
        <taxon>Parasitiformes</taxon>
        <taxon>Ixodida</taxon>
        <taxon>Ixodoidea</taxon>
        <taxon>Ixodidae</taxon>
        <taxon>Haemaphysalinae</taxon>
        <taxon>Haemaphysalis</taxon>
    </lineage>
</organism>
<dbReference type="VEuPathDB" id="VectorBase:HLOH_043436"/>
<dbReference type="OMA" id="HEREPRH"/>
<dbReference type="GO" id="GO:0006887">
    <property type="term" value="P:exocytosis"/>
    <property type="evidence" value="ECO:0007669"/>
    <property type="project" value="UniProtKB-KW"/>
</dbReference>
<name>A0A9J6FAG4_HAELO</name>
<evidence type="ECO:0000256" key="8">
    <source>
        <dbReference type="PROSITE-ProRule" id="PRU00023"/>
    </source>
</evidence>
<accession>A0A9J6FAG4</accession>
<keyword evidence="7" id="KW-1053">Target membrane</keyword>
<feature type="repeat" description="ANK" evidence="8">
    <location>
        <begin position="281"/>
        <end position="308"/>
    </location>
</feature>
<dbReference type="SMART" id="SM00248">
    <property type="entry name" value="ANK"/>
    <property type="match status" value="5"/>
</dbReference>
<keyword evidence="4" id="KW-0677">Repeat</keyword>